<proteinExistence type="predicted"/>
<dbReference type="Pfam" id="PF15016">
    <property type="entry name" value="C5orf34_C"/>
    <property type="match status" value="1"/>
</dbReference>
<dbReference type="AlphaFoldDB" id="A0A2R5GEK4"/>
<organism evidence="3 4">
    <name type="scientific">Hondaea fermentalgiana</name>
    <dbReference type="NCBI Taxonomy" id="2315210"/>
    <lineage>
        <taxon>Eukaryota</taxon>
        <taxon>Sar</taxon>
        <taxon>Stramenopiles</taxon>
        <taxon>Bigyra</taxon>
        <taxon>Labyrinthulomycetes</taxon>
        <taxon>Thraustochytrida</taxon>
        <taxon>Thraustochytriidae</taxon>
        <taxon>Hondaea</taxon>
    </lineage>
</organism>
<dbReference type="Proteomes" id="UP000241890">
    <property type="component" value="Unassembled WGS sequence"/>
</dbReference>
<dbReference type="PANTHER" id="PTHR34531">
    <property type="entry name" value="ZGC:153352"/>
    <property type="match status" value="1"/>
</dbReference>
<evidence type="ECO:0000259" key="2">
    <source>
        <dbReference type="Pfam" id="PF15016"/>
    </source>
</evidence>
<sequence length="436" mass="48683">MLAFRNRLVQTPYVCSELTTKDELVHVDQRLSAVRWPMDSKAVEVAQGESSVRYLHSIEGAAVLSVSPDEETFWVETLTPVTMPRAENQYTSIRQMFFIEDAPAQYRRPLAITQGKLRHGKDDGVLLSYVSEDLPRTPGEAHEAHWSHLSEVHGLILDLCAAPTKAVPLSDRICFEWSPTATFRWSQQKSQTQVSVAADGSMLSVGRNGYFHHVFDSATERWYAPDGVPRVVRCREGIDPYELQAITDHAARINEQHFQEINSAAARPIKELKYRISNSPSTSRGELEERKEEEGTDGGALRVLEVQDVAGIGRFTYLSNDSVKVVFHDRTVLSSDVGFQQCEIISAEDASSMIVNAATPCAAARYVRKAEQFLHWARTAREPGAPPQFTDPDPLMRAHLDAALHALRAQRLHVKLHLERLSLLTSRGPSISSSSS</sequence>
<feature type="region of interest" description="Disordered" evidence="1">
    <location>
        <begin position="278"/>
        <end position="297"/>
    </location>
</feature>
<dbReference type="InterPro" id="IPR027865">
    <property type="entry name" value="C5orf34-like_C"/>
</dbReference>
<evidence type="ECO:0000313" key="3">
    <source>
        <dbReference type="EMBL" id="GBG29356.1"/>
    </source>
</evidence>
<keyword evidence="4" id="KW-1185">Reference proteome</keyword>
<reference evidence="3 4" key="1">
    <citation type="submission" date="2017-12" db="EMBL/GenBank/DDBJ databases">
        <title>Sequencing, de novo assembly and annotation of complete genome of a new Thraustochytrid species, strain FCC1311.</title>
        <authorList>
            <person name="Sedici K."/>
            <person name="Godart F."/>
            <person name="Aiese Cigliano R."/>
            <person name="Sanseverino W."/>
            <person name="Barakat M."/>
            <person name="Ortet P."/>
            <person name="Marechal E."/>
            <person name="Cagnac O."/>
            <person name="Amato A."/>
        </authorList>
    </citation>
    <scope>NUCLEOTIDE SEQUENCE [LARGE SCALE GENOMIC DNA]</scope>
</reference>
<gene>
    <name evidence="3" type="ORF">FCC1311_055782</name>
</gene>
<name>A0A2R5GEK4_9STRA</name>
<evidence type="ECO:0000256" key="1">
    <source>
        <dbReference type="SAM" id="MobiDB-lite"/>
    </source>
</evidence>
<dbReference type="EMBL" id="BEYU01000056">
    <property type="protein sequence ID" value="GBG29356.1"/>
    <property type="molecule type" value="Genomic_DNA"/>
</dbReference>
<protein>
    <recommendedName>
        <fullName evidence="2">C5orf34-like C-terminal domain-containing protein</fullName>
    </recommendedName>
</protein>
<comment type="caution">
    <text evidence="3">The sequence shown here is derived from an EMBL/GenBank/DDBJ whole genome shotgun (WGS) entry which is preliminary data.</text>
</comment>
<accession>A0A2R5GEK4</accession>
<dbReference type="InterPro" id="IPR053901">
    <property type="entry name" value="C5orf34-like"/>
</dbReference>
<evidence type="ECO:0000313" key="4">
    <source>
        <dbReference type="Proteomes" id="UP000241890"/>
    </source>
</evidence>
<dbReference type="InParanoid" id="A0A2R5GEK4"/>
<feature type="domain" description="C5orf34-like C-terminal" evidence="2">
    <location>
        <begin position="303"/>
        <end position="376"/>
    </location>
</feature>
<dbReference type="PANTHER" id="PTHR34531:SF1">
    <property type="entry name" value="CHROMOSOME 5 OPEN READING FRAME 34"/>
    <property type="match status" value="1"/>
</dbReference>